<protein>
    <submittedName>
        <fullName evidence="2">Uncharacterized protein</fullName>
    </submittedName>
</protein>
<evidence type="ECO:0000256" key="1">
    <source>
        <dbReference type="SAM" id="MobiDB-lite"/>
    </source>
</evidence>
<dbReference type="GO" id="GO:0003677">
    <property type="term" value="F:DNA binding"/>
    <property type="evidence" value="ECO:0007669"/>
    <property type="project" value="InterPro"/>
</dbReference>
<evidence type="ECO:0000313" key="2">
    <source>
        <dbReference type="EMBL" id="QHS98293.1"/>
    </source>
</evidence>
<dbReference type="InterPro" id="IPR043928">
    <property type="entry name" value="DNVP"/>
</dbReference>
<dbReference type="Pfam" id="PF19060">
    <property type="entry name" value="DVNP"/>
    <property type="match status" value="1"/>
</dbReference>
<name>A0A6C0C436_9ZZZZ</name>
<dbReference type="EMBL" id="MN739313">
    <property type="protein sequence ID" value="QHS98293.1"/>
    <property type="molecule type" value="Genomic_DNA"/>
</dbReference>
<accession>A0A6C0C436</accession>
<feature type="region of interest" description="Disordered" evidence="1">
    <location>
        <begin position="100"/>
        <end position="122"/>
    </location>
</feature>
<organism evidence="2">
    <name type="scientific">viral metagenome</name>
    <dbReference type="NCBI Taxonomy" id="1070528"/>
    <lineage>
        <taxon>unclassified sequences</taxon>
        <taxon>metagenomes</taxon>
        <taxon>organismal metagenomes</taxon>
    </lineage>
</organism>
<reference evidence="2" key="1">
    <citation type="journal article" date="2020" name="Nature">
        <title>Giant virus diversity and host interactions through global metagenomics.</title>
        <authorList>
            <person name="Schulz F."/>
            <person name="Roux S."/>
            <person name="Paez-Espino D."/>
            <person name="Jungbluth S."/>
            <person name="Walsh D.A."/>
            <person name="Denef V.J."/>
            <person name="McMahon K.D."/>
            <person name="Konstantinidis K.T."/>
            <person name="Eloe-Fadrosh E.A."/>
            <person name="Kyrpides N.C."/>
            <person name="Woyke T."/>
        </authorList>
    </citation>
    <scope>NUCLEOTIDE SEQUENCE</scope>
    <source>
        <strain evidence="2">GVMAG-M-3300020182-84</strain>
    </source>
</reference>
<dbReference type="AlphaFoldDB" id="A0A6C0C436"/>
<proteinExistence type="predicted"/>
<dbReference type="GO" id="GO:0051276">
    <property type="term" value="P:chromosome organization"/>
    <property type="evidence" value="ECO:0007669"/>
    <property type="project" value="InterPro"/>
</dbReference>
<sequence length="122" mass="13641">MTKQNPKKLMKGTDGMYHVNGHKFENLIASSSDEKGNPVNARLAVMRGHAYKTKSGLTKDDLMYSKSSGKIVSKAKSEFEKKFNRLNKSGYALAKKGKFGTKKIKGGRRKNKTAKRKADMKK</sequence>